<keyword evidence="7" id="KW-0807">Transducer</keyword>
<dbReference type="EMBL" id="CAJNOL010002674">
    <property type="protein sequence ID" value="CAF1521345.1"/>
    <property type="molecule type" value="Genomic_DNA"/>
</dbReference>
<evidence type="ECO:0000313" key="12">
    <source>
        <dbReference type="Proteomes" id="UP000663870"/>
    </source>
</evidence>
<feature type="transmembrane region" description="Helical" evidence="8">
    <location>
        <begin position="135"/>
        <end position="157"/>
    </location>
</feature>
<keyword evidence="2 8" id="KW-0812">Transmembrane</keyword>
<dbReference type="Gene3D" id="1.20.1070.10">
    <property type="entry name" value="Rhodopsin 7-helix transmembrane proteins"/>
    <property type="match status" value="1"/>
</dbReference>
<evidence type="ECO:0000256" key="6">
    <source>
        <dbReference type="ARBA" id="ARBA00023170"/>
    </source>
</evidence>
<evidence type="ECO:0000256" key="3">
    <source>
        <dbReference type="ARBA" id="ARBA00022989"/>
    </source>
</evidence>
<dbReference type="Pfam" id="PF00001">
    <property type="entry name" value="7tm_1"/>
    <property type="match status" value="1"/>
</dbReference>
<evidence type="ECO:0000259" key="9">
    <source>
        <dbReference type="PROSITE" id="PS50262"/>
    </source>
</evidence>
<keyword evidence="6" id="KW-0675">Receptor</keyword>
<keyword evidence="5 8" id="KW-0472">Membrane</keyword>
<accession>A0A815UV86</accession>
<dbReference type="SUPFAM" id="SSF81321">
    <property type="entry name" value="Family A G protein-coupled receptor-like"/>
    <property type="match status" value="1"/>
</dbReference>
<gene>
    <name evidence="11" type="ORF">JXQ802_LOCUS41605</name>
    <name evidence="10" type="ORF">PYM288_LOCUS26775</name>
</gene>
<evidence type="ECO:0000256" key="7">
    <source>
        <dbReference type="ARBA" id="ARBA00023224"/>
    </source>
</evidence>
<dbReference type="Proteomes" id="UP000663870">
    <property type="component" value="Unassembled WGS sequence"/>
</dbReference>
<sequence>MSFIDIRLNQINKAILPIIIVISLISFVFGAIGLILNLFVFTRASLRREPCSLYFFSSTLFNLFVILVVIPVRIVSEGYSIDIGNYNLTICEIEFFAFYVARTIPCWLIVLACVDRYVNSSIKARIRQISSYKTARLAIGITIITIIILHIHMPVYYEISYMSDQFGNITPACFGQKGIYRTFIAFWAMVSYSLCPSFLMLFFGFLTLKNLHQHRQVLPRTTQINQTTRRVNIQLSRMLAAQVLVIVIATLPFSIYRLYASFTVSLPKSTLRIAEENLAFKIANVFTYFAHSTSSYLYTLTGTVFRKELFKIIRLLWYPNQTMVTTTGLKMQQMSILPSNRQITVANNNGT</sequence>
<evidence type="ECO:0000256" key="8">
    <source>
        <dbReference type="SAM" id="Phobius"/>
    </source>
</evidence>
<evidence type="ECO:0000256" key="1">
    <source>
        <dbReference type="ARBA" id="ARBA00004141"/>
    </source>
</evidence>
<keyword evidence="4" id="KW-0297">G-protein coupled receptor</keyword>
<evidence type="ECO:0000313" key="10">
    <source>
        <dbReference type="EMBL" id="CAF1238933.1"/>
    </source>
</evidence>
<dbReference type="PROSITE" id="PS50262">
    <property type="entry name" value="G_PROTEIN_RECEP_F1_2"/>
    <property type="match status" value="1"/>
</dbReference>
<dbReference type="InterPro" id="IPR000276">
    <property type="entry name" value="GPCR_Rhodpsn"/>
</dbReference>
<comment type="caution">
    <text evidence="11">The sequence shown here is derived from an EMBL/GenBank/DDBJ whole genome shotgun (WGS) entry which is preliminary data.</text>
</comment>
<dbReference type="GO" id="GO:0004930">
    <property type="term" value="F:G protein-coupled receptor activity"/>
    <property type="evidence" value="ECO:0007669"/>
    <property type="project" value="UniProtKB-KW"/>
</dbReference>
<dbReference type="EMBL" id="CAJNOH010001654">
    <property type="protein sequence ID" value="CAF1238933.1"/>
    <property type="molecule type" value="Genomic_DNA"/>
</dbReference>
<keyword evidence="12" id="KW-1185">Reference proteome</keyword>
<protein>
    <recommendedName>
        <fullName evidence="9">G-protein coupled receptors family 1 profile domain-containing protein</fullName>
    </recommendedName>
</protein>
<dbReference type="GO" id="GO:0005886">
    <property type="term" value="C:plasma membrane"/>
    <property type="evidence" value="ECO:0007669"/>
    <property type="project" value="TreeGrafter"/>
</dbReference>
<feature type="transmembrane region" description="Helical" evidence="8">
    <location>
        <begin position="53"/>
        <end position="75"/>
    </location>
</feature>
<evidence type="ECO:0000313" key="11">
    <source>
        <dbReference type="EMBL" id="CAF1521345.1"/>
    </source>
</evidence>
<name>A0A815UV86_9BILA</name>
<dbReference type="Proteomes" id="UP000663854">
    <property type="component" value="Unassembled WGS sequence"/>
</dbReference>
<evidence type="ECO:0000256" key="5">
    <source>
        <dbReference type="ARBA" id="ARBA00023136"/>
    </source>
</evidence>
<feature type="domain" description="G-protein coupled receptors family 1 profile" evidence="9">
    <location>
        <begin position="33"/>
        <end position="298"/>
    </location>
</feature>
<dbReference type="PANTHER" id="PTHR24243">
    <property type="entry name" value="G-PROTEIN COUPLED RECEPTOR"/>
    <property type="match status" value="1"/>
</dbReference>
<feature type="transmembrane region" description="Helical" evidence="8">
    <location>
        <begin position="15"/>
        <end position="41"/>
    </location>
</feature>
<comment type="subcellular location">
    <subcellularLocation>
        <location evidence="1">Membrane</location>
        <topology evidence="1">Multi-pass membrane protein</topology>
    </subcellularLocation>
</comment>
<keyword evidence="3 8" id="KW-1133">Transmembrane helix</keyword>
<feature type="transmembrane region" description="Helical" evidence="8">
    <location>
        <begin position="239"/>
        <end position="259"/>
    </location>
</feature>
<proteinExistence type="predicted"/>
<feature type="transmembrane region" description="Helical" evidence="8">
    <location>
        <begin position="95"/>
        <end position="114"/>
    </location>
</feature>
<evidence type="ECO:0000256" key="4">
    <source>
        <dbReference type="ARBA" id="ARBA00023040"/>
    </source>
</evidence>
<dbReference type="PANTHER" id="PTHR24243:SF233">
    <property type="entry name" value="THYROTROPIN-RELEASING HORMONE RECEPTOR"/>
    <property type="match status" value="1"/>
</dbReference>
<organism evidence="11 12">
    <name type="scientific">Rotaria sordida</name>
    <dbReference type="NCBI Taxonomy" id="392033"/>
    <lineage>
        <taxon>Eukaryota</taxon>
        <taxon>Metazoa</taxon>
        <taxon>Spiralia</taxon>
        <taxon>Gnathifera</taxon>
        <taxon>Rotifera</taxon>
        <taxon>Eurotatoria</taxon>
        <taxon>Bdelloidea</taxon>
        <taxon>Philodinida</taxon>
        <taxon>Philodinidae</taxon>
        <taxon>Rotaria</taxon>
    </lineage>
</organism>
<reference evidence="11" key="1">
    <citation type="submission" date="2021-02" db="EMBL/GenBank/DDBJ databases">
        <authorList>
            <person name="Nowell W R."/>
        </authorList>
    </citation>
    <scope>NUCLEOTIDE SEQUENCE</scope>
</reference>
<evidence type="ECO:0000256" key="2">
    <source>
        <dbReference type="ARBA" id="ARBA00022692"/>
    </source>
</evidence>
<dbReference type="AlphaFoldDB" id="A0A815UV86"/>
<dbReference type="InterPro" id="IPR017452">
    <property type="entry name" value="GPCR_Rhodpsn_7TM"/>
</dbReference>
<feature type="transmembrane region" description="Helical" evidence="8">
    <location>
        <begin position="184"/>
        <end position="208"/>
    </location>
</feature>